<feature type="compositionally biased region" description="Pro residues" evidence="1">
    <location>
        <begin position="553"/>
        <end position="567"/>
    </location>
</feature>
<feature type="domain" description="Pherophorin" evidence="3">
    <location>
        <begin position="43"/>
        <end position="184"/>
    </location>
</feature>
<feature type="compositionally biased region" description="Pro residues" evidence="1">
    <location>
        <begin position="263"/>
        <end position="272"/>
    </location>
</feature>
<evidence type="ECO:0000256" key="2">
    <source>
        <dbReference type="SAM" id="SignalP"/>
    </source>
</evidence>
<feature type="compositionally biased region" description="Pro residues" evidence="1">
    <location>
        <begin position="304"/>
        <end position="314"/>
    </location>
</feature>
<dbReference type="Proteomes" id="UP000612055">
    <property type="component" value="Unassembled WGS sequence"/>
</dbReference>
<evidence type="ECO:0000256" key="1">
    <source>
        <dbReference type="SAM" id="MobiDB-lite"/>
    </source>
</evidence>
<feature type="compositionally biased region" description="Pro residues" evidence="1">
    <location>
        <begin position="322"/>
        <end position="350"/>
    </location>
</feature>
<keyword evidence="2" id="KW-0732">Signal</keyword>
<evidence type="ECO:0000313" key="4">
    <source>
        <dbReference type="EMBL" id="KAG2482443.1"/>
    </source>
</evidence>
<name>A0A836BPB6_9CHLO</name>
<comment type="caution">
    <text evidence="4">The sequence shown here is derived from an EMBL/GenBank/DDBJ whole genome shotgun (WGS) entry which is preliminary data.</text>
</comment>
<feature type="chain" id="PRO_5032932690" description="Pherophorin domain-containing protein" evidence="2">
    <location>
        <begin position="21"/>
        <end position="919"/>
    </location>
</feature>
<organism evidence="4 5">
    <name type="scientific">Edaphochlamys debaryana</name>
    <dbReference type="NCBI Taxonomy" id="47281"/>
    <lineage>
        <taxon>Eukaryota</taxon>
        <taxon>Viridiplantae</taxon>
        <taxon>Chlorophyta</taxon>
        <taxon>core chlorophytes</taxon>
        <taxon>Chlorophyceae</taxon>
        <taxon>CS clade</taxon>
        <taxon>Chlamydomonadales</taxon>
        <taxon>Chlamydomonadales incertae sedis</taxon>
        <taxon>Edaphochlamys</taxon>
    </lineage>
</organism>
<reference evidence="4" key="1">
    <citation type="journal article" date="2020" name="bioRxiv">
        <title>Comparative genomics of Chlamydomonas.</title>
        <authorList>
            <person name="Craig R.J."/>
            <person name="Hasan A.R."/>
            <person name="Ness R.W."/>
            <person name="Keightley P.D."/>
        </authorList>
    </citation>
    <scope>NUCLEOTIDE SEQUENCE</scope>
    <source>
        <strain evidence="4">CCAP 11/70</strain>
    </source>
</reference>
<feature type="compositionally biased region" description="Pro residues" evidence="1">
    <location>
        <begin position="507"/>
        <end position="532"/>
    </location>
</feature>
<protein>
    <recommendedName>
        <fullName evidence="3">Pherophorin domain-containing protein</fullName>
    </recommendedName>
</protein>
<dbReference type="AlphaFoldDB" id="A0A836BPB6"/>
<dbReference type="EMBL" id="JAEHOE010000222">
    <property type="protein sequence ID" value="KAG2482443.1"/>
    <property type="molecule type" value="Genomic_DNA"/>
</dbReference>
<dbReference type="PRINTS" id="PR01217">
    <property type="entry name" value="PRICHEXTENSN"/>
</dbReference>
<gene>
    <name evidence="4" type="ORF">HYH03_018613</name>
</gene>
<feature type="region of interest" description="Disordered" evidence="1">
    <location>
        <begin position="742"/>
        <end position="761"/>
    </location>
</feature>
<accession>A0A836BPB6</accession>
<keyword evidence="5" id="KW-1185">Reference proteome</keyword>
<evidence type="ECO:0000259" key="3">
    <source>
        <dbReference type="Pfam" id="PF12499"/>
    </source>
</evidence>
<feature type="signal peptide" evidence="2">
    <location>
        <begin position="1"/>
        <end position="20"/>
    </location>
</feature>
<dbReference type="InterPro" id="IPR024616">
    <property type="entry name" value="Pherophorin"/>
</dbReference>
<feature type="domain" description="Pherophorin" evidence="3">
    <location>
        <begin position="754"/>
        <end position="912"/>
    </location>
</feature>
<sequence length="919" mass="93672">MVPPAPPILVLVALEVVSLALMVASQISFPYLPACSRGPALYTVARESSPGSDFCFRIGVNRACQGACCDREQVDAFGFLLDANPDCEGITVGATLNGKPLPAIVVSPPASTTNAVLSVGGLHLEGPGAAPSLTADEVARGGGVVLCFDLPSGGPCSSLAALAVGGDEGRWSAAVLDSFGQCCPVSQGGSPGPAASPPPPPLVIRSPPPPPPQRPPPPRASPPPPPPRPPPPRPPPPPPLVLASPPPPPFVQRPPPPDRRRPPPSPPPPPLLPAAGSPRPSPSAAALPPGKRPWKKPAGGWPKKSPPPVPPARLPPAARSPSPSPAPSPSPVASPSPSPGPRPGGLPFPYEPCSPNGRFAVVREPASLSEAGVCFRVQPVTREGCAGPCCGDPEAEAYRLVIDANPACRGAPLLATVNAKPVPLTLGPPGAGSNATVLTVKDLKVKDVWPATATFITLWGLVVCLQMPQNGGPCSSLAGLSAAPDGSWRAAVIDRGGTCCPLSSTADPPPPPSSRQPPPSPPPPPSPAGAPKPKPKAKPSPRPRPAASSPSPSLSPIPLPSPTPATSPSPSDGGGPCAVCVVWEVRGPMGLAAPDPLPTWEWAGNRSCGVNAWSWSRGSAVSCCAATGGRLAAAFDRLRASGAVSGFDAPACQGAGLRLCGTVAGAGGAGGLRGAALLRQWAAEGLLALSPGDPYPSSEDACPVDLLGGTLVLFSAAPAAPRTPEAACLALSASAPACGPAQPQRTYRPGQRPFPAESCESAPRASPIFARNRTLQFSGEGGRATDLSCVRLWVDDDAVADTGSPCAQASAVSRLAFWLNDTARAKVLSVTLRQRRGDGSGVFVDEPLTPYWAPEGFNSMAVNLYLTRSDILRRAPMVCLETAPDRAMYDILASDDGYFWTALFDPTGQCCPTYFTGRV</sequence>
<dbReference type="Pfam" id="PF12499">
    <property type="entry name" value="DUF3707"/>
    <property type="match status" value="3"/>
</dbReference>
<feature type="compositionally biased region" description="Low complexity" evidence="1">
    <location>
        <begin position="273"/>
        <end position="289"/>
    </location>
</feature>
<feature type="region of interest" description="Disordered" evidence="1">
    <location>
        <begin position="185"/>
        <end position="350"/>
    </location>
</feature>
<feature type="domain" description="Pherophorin" evidence="3">
    <location>
        <begin position="348"/>
        <end position="501"/>
    </location>
</feature>
<evidence type="ECO:0000313" key="5">
    <source>
        <dbReference type="Proteomes" id="UP000612055"/>
    </source>
</evidence>
<feature type="region of interest" description="Disordered" evidence="1">
    <location>
        <begin position="499"/>
        <end position="573"/>
    </location>
</feature>
<proteinExistence type="predicted"/>
<feature type="compositionally biased region" description="Pro residues" evidence="1">
    <location>
        <begin position="194"/>
        <end position="255"/>
    </location>
</feature>